<evidence type="ECO:0000313" key="2">
    <source>
        <dbReference type="Proteomes" id="UP000186058"/>
    </source>
</evidence>
<comment type="caution">
    <text evidence="1">The sequence shown here is derived from an EMBL/GenBank/DDBJ whole genome shotgun (WGS) entry which is preliminary data.</text>
</comment>
<name>A0ABX3ERQ6_9BACL</name>
<organism evidence="1 2">
    <name type="scientific">Paenibacillus helianthi</name>
    <dbReference type="NCBI Taxonomy" id="1349432"/>
    <lineage>
        <taxon>Bacteria</taxon>
        <taxon>Bacillati</taxon>
        <taxon>Bacillota</taxon>
        <taxon>Bacilli</taxon>
        <taxon>Bacillales</taxon>
        <taxon>Paenibacillaceae</taxon>
        <taxon>Paenibacillus</taxon>
    </lineage>
</organism>
<protein>
    <submittedName>
        <fullName evidence="1">Uncharacterized protein</fullName>
    </submittedName>
</protein>
<dbReference type="RefSeq" id="WP_074083690.1">
    <property type="nucleotide sequence ID" value="NZ_LVWI01000014.1"/>
</dbReference>
<accession>A0ABX3ERQ6</accession>
<keyword evidence="2" id="KW-1185">Reference proteome</keyword>
<dbReference type="Proteomes" id="UP000186058">
    <property type="component" value="Unassembled WGS sequence"/>
</dbReference>
<sequence length="153" mass="17841">MSKSVQELLHAKEMNEAALRRIQAESTEEELPEDKEVRLSERVWFEEDEEIMLRNGELYRIPPMTFGDTREFMQYLKTVNVGEIILNFAPGQEAKEKTLHDILGLAFQIYPEIAYRDKAGKLVVDHSFIDRNVDLRTAKRILDVMMDLNGLKK</sequence>
<reference evidence="1 2" key="1">
    <citation type="submission" date="2016-03" db="EMBL/GenBank/DDBJ databases">
        <authorList>
            <person name="Sant'Anna F.H."/>
            <person name="Ambrosini A."/>
            <person name="Souza R."/>
            <person name="Bach E."/>
            <person name="Fernandes G."/>
            <person name="Balsanelli E."/>
            <person name="Baura V.A."/>
            <person name="Souza E.M."/>
            <person name="Passaglia L."/>
        </authorList>
    </citation>
    <scope>NUCLEOTIDE SEQUENCE [LARGE SCALE GENOMIC DNA]</scope>
    <source>
        <strain evidence="1 2">P26E</strain>
    </source>
</reference>
<evidence type="ECO:0000313" key="1">
    <source>
        <dbReference type="EMBL" id="OKP89538.1"/>
    </source>
</evidence>
<gene>
    <name evidence="1" type="ORF">A3844_06035</name>
</gene>
<dbReference type="EMBL" id="LVWI01000014">
    <property type="protein sequence ID" value="OKP89538.1"/>
    <property type="molecule type" value="Genomic_DNA"/>
</dbReference>
<proteinExistence type="predicted"/>